<reference evidence="2" key="1">
    <citation type="journal article" date="2021" name="Sci. Adv.">
        <title>The American lobster genome reveals insights on longevity, neural, and immune adaptations.</title>
        <authorList>
            <person name="Polinski J.M."/>
            <person name="Zimin A.V."/>
            <person name="Clark K.F."/>
            <person name="Kohn A.B."/>
            <person name="Sadowski N."/>
            <person name="Timp W."/>
            <person name="Ptitsyn A."/>
            <person name="Khanna P."/>
            <person name="Romanova D.Y."/>
            <person name="Williams P."/>
            <person name="Greenwood S.J."/>
            <person name="Moroz L.L."/>
            <person name="Walt D.R."/>
            <person name="Bodnar A.G."/>
        </authorList>
    </citation>
    <scope>NUCLEOTIDE SEQUENCE</scope>
    <source>
        <strain evidence="2">GMGI-L3</strain>
    </source>
</reference>
<organism evidence="2 3">
    <name type="scientific">Homarus americanus</name>
    <name type="common">American lobster</name>
    <dbReference type="NCBI Taxonomy" id="6706"/>
    <lineage>
        <taxon>Eukaryota</taxon>
        <taxon>Metazoa</taxon>
        <taxon>Ecdysozoa</taxon>
        <taxon>Arthropoda</taxon>
        <taxon>Crustacea</taxon>
        <taxon>Multicrustacea</taxon>
        <taxon>Malacostraca</taxon>
        <taxon>Eumalacostraca</taxon>
        <taxon>Eucarida</taxon>
        <taxon>Decapoda</taxon>
        <taxon>Pleocyemata</taxon>
        <taxon>Astacidea</taxon>
        <taxon>Nephropoidea</taxon>
        <taxon>Nephropidae</taxon>
        <taxon>Homarus</taxon>
    </lineage>
</organism>
<evidence type="ECO:0000313" key="3">
    <source>
        <dbReference type="Proteomes" id="UP000747542"/>
    </source>
</evidence>
<proteinExistence type="predicted"/>
<feature type="compositionally biased region" description="Acidic residues" evidence="1">
    <location>
        <begin position="16"/>
        <end position="26"/>
    </location>
</feature>
<evidence type="ECO:0000313" key="2">
    <source>
        <dbReference type="EMBL" id="KAG7161322.1"/>
    </source>
</evidence>
<keyword evidence="3" id="KW-1185">Reference proteome</keyword>
<evidence type="ECO:0000256" key="1">
    <source>
        <dbReference type="SAM" id="MobiDB-lite"/>
    </source>
</evidence>
<protein>
    <submittedName>
        <fullName evidence="2">Putative Tigger transposable element-derived protein 1-like 325</fullName>
    </submittedName>
</protein>
<gene>
    <name evidence="2" type="primary">TIGD1-L325</name>
    <name evidence="2" type="ORF">Hamer_G013950</name>
</gene>
<feature type="compositionally biased region" description="Low complexity" evidence="1">
    <location>
        <begin position="199"/>
        <end position="212"/>
    </location>
</feature>
<dbReference type="Proteomes" id="UP000747542">
    <property type="component" value="Unassembled WGS sequence"/>
</dbReference>
<comment type="caution">
    <text evidence="2">The sequence shown here is derived from an EMBL/GenBank/DDBJ whole genome shotgun (WGS) entry which is preliminary data.</text>
</comment>
<feature type="region of interest" description="Disordered" evidence="1">
    <location>
        <begin position="15"/>
        <end position="37"/>
    </location>
</feature>
<name>A0A8J5JN37_HOMAM</name>
<feature type="region of interest" description="Disordered" evidence="1">
    <location>
        <begin position="197"/>
        <end position="222"/>
    </location>
</feature>
<accession>A0A8J5JN37</accession>
<sequence>MVLYKKLCQGNSMGLEVDDDDDEELVDEHRKELSTEELLEENETLKWSLATEESGEDEDKEESRIIPAKDLKDVFWCWNKLSKLVEDYHPDVASVEKGLSIFNDTVMSHFWESLLCGVAAAVTTPTHVWLVWSTLSLPGLMMVNVNTVGEVACASLCPPSRSSSGSPPPPWAQPSWAPTAVVVSCCPAPRHTPPPVPPSLHTHLHSLTPHTPRATHGSPPPTYSTITSLPTWKLCDVW</sequence>
<dbReference type="EMBL" id="JAHLQT010029499">
    <property type="protein sequence ID" value="KAG7161322.1"/>
    <property type="molecule type" value="Genomic_DNA"/>
</dbReference>
<dbReference type="AlphaFoldDB" id="A0A8J5JN37"/>